<name>A0A397CLU4_APHAT</name>
<dbReference type="VEuPathDB" id="FungiDB:H257_17519"/>
<dbReference type="AlphaFoldDB" id="A0A397CLU4"/>
<evidence type="ECO:0000313" key="2">
    <source>
        <dbReference type="Proteomes" id="UP000265716"/>
    </source>
</evidence>
<dbReference type="EMBL" id="QUTC01007939">
    <property type="protein sequence ID" value="RHY45734.1"/>
    <property type="molecule type" value="Genomic_DNA"/>
</dbReference>
<protein>
    <submittedName>
        <fullName evidence="1">Uncharacterized protein</fullName>
    </submittedName>
</protein>
<reference evidence="1 2" key="1">
    <citation type="submission" date="2018-08" db="EMBL/GenBank/DDBJ databases">
        <title>Aphanomyces genome sequencing and annotation.</title>
        <authorList>
            <person name="Minardi D."/>
            <person name="Oidtmann B."/>
            <person name="Van Der Giezen M."/>
            <person name="Studholme D.J."/>
        </authorList>
    </citation>
    <scope>NUCLEOTIDE SEQUENCE [LARGE SCALE GENOMIC DNA]</scope>
    <source>
        <strain evidence="1 2">SA</strain>
    </source>
</reference>
<organism evidence="1 2">
    <name type="scientific">Aphanomyces astaci</name>
    <name type="common">Crayfish plague agent</name>
    <dbReference type="NCBI Taxonomy" id="112090"/>
    <lineage>
        <taxon>Eukaryota</taxon>
        <taxon>Sar</taxon>
        <taxon>Stramenopiles</taxon>
        <taxon>Oomycota</taxon>
        <taxon>Saprolegniomycetes</taxon>
        <taxon>Saprolegniales</taxon>
        <taxon>Verrucalvaceae</taxon>
        <taxon>Aphanomyces</taxon>
    </lineage>
</organism>
<sequence length="206" mass="23542">MMYHLSLFKPSATHEVDVNESWLQRRELVRGEVLLLLALKKHKTPARKTLTVSGKFITADYHELLQAQVAAKPKRKKKNSQEHVVYVTDLDVLFQITSTCSMLKRYVAIGTYTRLLGDRNIFHLIPNDDEDDDIDALLLVLDDLESATLALQEEATSILDVRNLFDECTLLYPSASNAWRPVQTSSDTRILKLESPRFGPINCYHE</sequence>
<gene>
    <name evidence="1" type="ORF">DYB38_007538</name>
</gene>
<dbReference type="Proteomes" id="UP000265716">
    <property type="component" value="Unassembled WGS sequence"/>
</dbReference>
<accession>A0A397CLU4</accession>
<evidence type="ECO:0000313" key="1">
    <source>
        <dbReference type="EMBL" id="RHY45734.1"/>
    </source>
</evidence>
<comment type="caution">
    <text evidence="1">The sequence shown here is derived from an EMBL/GenBank/DDBJ whole genome shotgun (WGS) entry which is preliminary data.</text>
</comment>
<proteinExistence type="predicted"/>